<dbReference type="Proteomes" id="UP001165064">
    <property type="component" value="Unassembled WGS sequence"/>
</dbReference>
<reference evidence="1" key="1">
    <citation type="submission" date="2023-04" db="EMBL/GenBank/DDBJ databases">
        <title>Ambrosiozyma monospora NBRC 10751.</title>
        <authorList>
            <person name="Ichikawa N."/>
            <person name="Sato H."/>
            <person name="Tonouchi N."/>
        </authorList>
    </citation>
    <scope>NUCLEOTIDE SEQUENCE</scope>
    <source>
        <strain evidence="1">NBRC 10751</strain>
    </source>
</reference>
<evidence type="ECO:0000313" key="1">
    <source>
        <dbReference type="EMBL" id="GME71175.1"/>
    </source>
</evidence>
<protein>
    <submittedName>
        <fullName evidence="1">Unnamed protein product</fullName>
    </submittedName>
</protein>
<proteinExistence type="predicted"/>
<gene>
    <name evidence="1" type="ORF">Amon02_000048600</name>
</gene>
<sequence length="351" mass="40317">MSEVTKQQKRKPARVQLDPATVNAAGKPEQTGQVFNIWYGKWTGGEYNGKAALTHSKHRCHVEKDSGYTQADKYTTPDSVNRDKFICVYFARGLCCNGKNCDYLHRLPTDMDFFPTTVDCFGREKFASYRDDMAGVGSFNTVNRTLYVGRINSTSGNIELKINRAFSEYGEIERMRVIKDRRIAFVTYKLESQAQFAKEAMHGQSLDEDNENEALNIRWANEDPDPKSQKRRREEIEKTALETAKKLLKVMMEKSQEQKQIDAGITEETHDDSSQLAQITYQDQEEITEGDVTDKESEKSNHVQIFDEESIRILSRYREEKLKRGLVTESNYRAPAVSMQKMVSGYNSDDE</sequence>
<dbReference type="EMBL" id="BSXS01000163">
    <property type="protein sequence ID" value="GME71175.1"/>
    <property type="molecule type" value="Genomic_DNA"/>
</dbReference>
<comment type="caution">
    <text evidence="1">The sequence shown here is derived from an EMBL/GenBank/DDBJ whole genome shotgun (WGS) entry which is preliminary data.</text>
</comment>
<keyword evidence="2" id="KW-1185">Reference proteome</keyword>
<name>A0ACB5SSA4_AMBMO</name>
<evidence type="ECO:0000313" key="2">
    <source>
        <dbReference type="Proteomes" id="UP001165064"/>
    </source>
</evidence>
<organism evidence="1 2">
    <name type="scientific">Ambrosiozyma monospora</name>
    <name type="common">Yeast</name>
    <name type="synonym">Endomycopsis monosporus</name>
    <dbReference type="NCBI Taxonomy" id="43982"/>
    <lineage>
        <taxon>Eukaryota</taxon>
        <taxon>Fungi</taxon>
        <taxon>Dikarya</taxon>
        <taxon>Ascomycota</taxon>
        <taxon>Saccharomycotina</taxon>
        <taxon>Pichiomycetes</taxon>
        <taxon>Pichiales</taxon>
        <taxon>Pichiaceae</taxon>
        <taxon>Ambrosiozyma</taxon>
    </lineage>
</organism>
<accession>A0ACB5SSA4</accession>